<dbReference type="InterPro" id="IPR009081">
    <property type="entry name" value="PP-bd_ACP"/>
</dbReference>
<evidence type="ECO:0000313" key="4">
    <source>
        <dbReference type="EMBL" id="RAL65944.1"/>
    </source>
</evidence>
<dbReference type="GO" id="GO:0031177">
    <property type="term" value="F:phosphopantetheine binding"/>
    <property type="evidence" value="ECO:0007669"/>
    <property type="project" value="InterPro"/>
</dbReference>
<evidence type="ECO:0000256" key="1">
    <source>
        <dbReference type="ARBA" id="ARBA00022450"/>
    </source>
</evidence>
<evidence type="ECO:0000313" key="5">
    <source>
        <dbReference type="Proteomes" id="UP000249056"/>
    </source>
</evidence>
<dbReference type="InterPro" id="IPR051414">
    <property type="entry name" value="Adenylate-forming_Reductase"/>
</dbReference>
<dbReference type="SUPFAM" id="SSF56801">
    <property type="entry name" value="Acetyl-CoA synthetase-like"/>
    <property type="match status" value="1"/>
</dbReference>
<keyword evidence="5" id="KW-1185">Reference proteome</keyword>
<accession>A0A395J1H2</accession>
<dbReference type="PANTHER" id="PTHR43439:SF2">
    <property type="entry name" value="ENZYME, PUTATIVE (JCVI)-RELATED"/>
    <property type="match status" value="1"/>
</dbReference>
<dbReference type="AlphaFoldDB" id="A0A395J1H2"/>
<dbReference type="PANTHER" id="PTHR43439">
    <property type="entry name" value="PHENYLACETATE-COENZYME A LIGASE"/>
    <property type="match status" value="1"/>
</dbReference>
<dbReference type="Pfam" id="PF07993">
    <property type="entry name" value="NAD_binding_4"/>
    <property type="match status" value="1"/>
</dbReference>
<dbReference type="SMART" id="SM00823">
    <property type="entry name" value="PKS_PP"/>
    <property type="match status" value="1"/>
</dbReference>
<dbReference type="Proteomes" id="UP000249056">
    <property type="component" value="Unassembled WGS sequence"/>
</dbReference>
<dbReference type="InterPro" id="IPR020806">
    <property type="entry name" value="PKS_PP-bd"/>
</dbReference>
<dbReference type="SUPFAM" id="SSF47336">
    <property type="entry name" value="ACP-like"/>
    <property type="match status" value="1"/>
</dbReference>
<keyword evidence="2" id="KW-0597">Phosphoprotein</keyword>
<name>A0A395J1H2_9HELO</name>
<dbReference type="Gene3D" id="1.10.1200.10">
    <property type="entry name" value="ACP-like"/>
    <property type="match status" value="1"/>
</dbReference>
<dbReference type="InterPro" id="IPR042099">
    <property type="entry name" value="ANL_N_sf"/>
</dbReference>
<dbReference type="OrthoDB" id="429813at2759"/>
<evidence type="ECO:0000259" key="3">
    <source>
        <dbReference type="PROSITE" id="PS50075"/>
    </source>
</evidence>
<dbReference type="Pfam" id="PF23562">
    <property type="entry name" value="AMP-binding_C_3"/>
    <property type="match status" value="1"/>
</dbReference>
<reference evidence="4 5" key="1">
    <citation type="submission" date="2018-06" db="EMBL/GenBank/DDBJ databases">
        <title>Genome Sequence of the Brown Rot Fungal Pathogen Monilinia fructigena.</title>
        <authorList>
            <person name="Landi L."/>
            <person name="De Miccolis Angelini R.M."/>
            <person name="Pollastro S."/>
            <person name="Abate D."/>
            <person name="Faretra F."/>
            <person name="Romanazzi G."/>
        </authorList>
    </citation>
    <scope>NUCLEOTIDE SEQUENCE [LARGE SCALE GENOMIC DNA]</scope>
    <source>
        <strain evidence="4 5">Mfrg269</strain>
    </source>
</reference>
<dbReference type="PROSITE" id="PS50075">
    <property type="entry name" value="CARRIER"/>
    <property type="match status" value="1"/>
</dbReference>
<dbReference type="InterPro" id="IPR036736">
    <property type="entry name" value="ACP-like_sf"/>
</dbReference>
<dbReference type="EMBL" id="QKRW01000008">
    <property type="protein sequence ID" value="RAL65944.1"/>
    <property type="molecule type" value="Genomic_DNA"/>
</dbReference>
<dbReference type="Gene3D" id="3.40.50.720">
    <property type="entry name" value="NAD(P)-binding Rossmann-like Domain"/>
    <property type="match status" value="2"/>
</dbReference>
<proteinExistence type="predicted"/>
<sequence>MHTSGSTGTPKPIVVSQGVITSLDASQKVPSMYGLSTTSEHWRNLRCFLSFPLFHLGGVGRVMTALYFKQIAVLPPPVPLNARIANEVLVHGKVQAADLPPAVLVEISQGSRWDYFDFSTAFGVEMRHYSDELYEIVIVRDPSIEAYQGVFYTFADLSEYKTRDLFSKHPTKENLWRHEGRSDDIIVYSSGEKFNPISSMESHLGSHPEVKAAVVYGDKKFQSALLIEPVELEKSKEALLDELWPVIQSANANSPTHARIMSKDFVTFVTADKPLPRAGKGTVQRKMAMKLYEEELNSLYEEKYTGNPTNGYIMNGHIANENDHNPGGTNDDLQDTIIQALASLQGFEKISPSENWFELGMDSLGVISLARALNVAFRSHNAPQKSVSDSMIYTYPSPEKLASALSGAGKDKNGSQDEMKREYERYSFDLPIVAPPSTPIAGPKVFLLTGSTGSLGSYILNSLLAEDKSCKIYCLNRGEDSGERQRSSSSSKGLLTDFKRVEFLSMATGTEEPWLVLPISLSQSTESDRLPARKGAKGKWNEQEWFPLILRSSIFLGVLPSSLGPLEAVDWIPVDLLGKVIHELVSASTLQSQHSKLAINGSRGSAPIVYHVVNPKRTTYSDAILPKLEALMNLPTVSFEDWVRLLRDSAAKTRDVEINDNPGVKLLSFYEELVSMGKEGRSQVWLDTEKSVEGSLTLKNMDAIDGKCIDNWFEAMGGIFVM</sequence>
<keyword evidence="1" id="KW-0596">Phosphopantetheine</keyword>
<feature type="domain" description="Carrier" evidence="3">
    <location>
        <begin position="328"/>
        <end position="409"/>
    </location>
</feature>
<organism evidence="4 5">
    <name type="scientific">Monilinia fructigena</name>
    <dbReference type="NCBI Taxonomy" id="38457"/>
    <lineage>
        <taxon>Eukaryota</taxon>
        <taxon>Fungi</taxon>
        <taxon>Dikarya</taxon>
        <taxon>Ascomycota</taxon>
        <taxon>Pezizomycotina</taxon>
        <taxon>Leotiomycetes</taxon>
        <taxon>Helotiales</taxon>
        <taxon>Sclerotiniaceae</taxon>
        <taxon>Monilinia</taxon>
    </lineage>
</organism>
<evidence type="ECO:0000256" key="2">
    <source>
        <dbReference type="ARBA" id="ARBA00022553"/>
    </source>
</evidence>
<dbReference type="Gene3D" id="3.40.50.12780">
    <property type="entry name" value="N-terminal domain of ligase-like"/>
    <property type="match status" value="1"/>
</dbReference>
<protein>
    <recommendedName>
        <fullName evidence="3">Carrier domain-containing protein</fullName>
    </recommendedName>
</protein>
<comment type="caution">
    <text evidence="4">The sequence shown here is derived from an EMBL/GenBank/DDBJ whole genome shotgun (WGS) entry which is preliminary data.</text>
</comment>
<dbReference type="Pfam" id="PF00550">
    <property type="entry name" value="PP-binding"/>
    <property type="match status" value="1"/>
</dbReference>
<dbReference type="InterPro" id="IPR013120">
    <property type="entry name" value="FAR_NAD-bd"/>
</dbReference>
<gene>
    <name evidence="4" type="ORF">DID88_005605</name>
</gene>